<organism evidence="1 2">
    <name type="scientific">Phytophthora rubi</name>
    <dbReference type="NCBI Taxonomy" id="129364"/>
    <lineage>
        <taxon>Eukaryota</taxon>
        <taxon>Sar</taxon>
        <taxon>Stramenopiles</taxon>
        <taxon>Oomycota</taxon>
        <taxon>Peronosporomycetes</taxon>
        <taxon>Peronosporales</taxon>
        <taxon>Peronosporaceae</taxon>
        <taxon>Phytophthora</taxon>
    </lineage>
</organism>
<protein>
    <submittedName>
        <fullName evidence="1">Uncharacterized protein</fullName>
    </submittedName>
</protein>
<accession>A0A6A3FWQ2</accession>
<comment type="caution">
    <text evidence="1">The sequence shown here is derived from an EMBL/GenBank/DDBJ whole genome shotgun (WGS) entry which is preliminary data.</text>
</comment>
<dbReference type="OrthoDB" id="130662at2759"/>
<dbReference type="EMBL" id="QXFU01013732">
    <property type="protein sequence ID" value="KAE8950594.1"/>
    <property type="molecule type" value="Genomic_DNA"/>
</dbReference>
<evidence type="ECO:0000313" key="1">
    <source>
        <dbReference type="EMBL" id="KAE8950594.1"/>
    </source>
</evidence>
<dbReference type="Proteomes" id="UP000435112">
    <property type="component" value="Unassembled WGS sequence"/>
</dbReference>
<dbReference type="AlphaFoldDB" id="A0A6A3FWQ2"/>
<name>A0A6A3FWQ2_9STRA</name>
<evidence type="ECO:0000313" key="2">
    <source>
        <dbReference type="Proteomes" id="UP000435112"/>
    </source>
</evidence>
<gene>
    <name evidence="1" type="ORF">PR002_g33225</name>
</gene>
<reference evidence="1 2" key="1">
    <citation type="submission" date="2018-09" db="EMBL/GenBank/DDBJ databases">
        <title>Genomic investigation of the strawberry pathogen Phytophthora fragariae indicates pathogenicity is determined by transcriptional variation in three key races.</title>
        <authorList>
            <person name="Adams T.M."/>
            <person name="Armitage A.D."/>
            <person name="Sobczyk M.K."/>
            <person name="Bates H.J."/>
            <person name="Dunwell J.M."/>
            <person name="Nellist C.F."/>
            <person name="Harrison R.J."/>
        </authorList>
    </citation>
    <scope>NUCLEOTIDE SEQUENCE [LARGE SCALE GENOMIC DNA]</scope>
    <source>
        <strain evidence="1 2">SCRP324</strain>
    </source>
</reference>
<proteinExistence type="predicted"/>
<sequence length="105" mass="11536">MVIMIGLGAAEIIIFCPVDASPSHLDPLSINTLKKHMFGLEGAIQEYVKQRLAGQKNGFAIDAWTEDGPSLTLADEPDMISDVFIELFDYGFDTYGIEAATQFCF</sequence>